<feature type="region of interest" description="Disordered" evidence="1">
    <location>
        <begin position="219"/>
        <end position="258"/>
    </location>
</feature>
<feature type="compositionally biased region" description="Low complexity" evidence="1">
    <location>
        <begin position="222"/>
        <end position="231"/>
    </location>
</feature>
<organism evidence="3">
    <name type="scientific">Desulfobacca acetoxidans</name>
    <dbReference type="NCBI Taxonomy" id="60893"/>
    <lineage>
        <taxon>Bacteria</taxon>
        <taxon>Pseudomonadati</taxon>
        <taxon>Thermodesulfobacteriota</taxon>
        <taxon>Desulfobaccia</taxon>
        <taxon>Desulfobaccales</taxon>
        <taxon>Desulfobaccaceae</taxon>
        <taxon>Desulfobacca</taxon>
    </lineage>
</organism>
<dbReference type="PANTHER" id="PTHR10953">
    <property type="entry name" value="UBIQUITIN-ACTIVATING ENZYME E1"/>
    <property type="match status" value="1"/>
</dbReference>
<dbReference type="PANTHER" id="PTHR10953:SF102">
    <property type="entry name" value="ADENYLYLTRANSFERASE AND SULFURTRANSFERASE MOCS3"/>
    <property type="match status" value="1"/>
</dbReference>
<dbReference type="Pfam" id="PF00899">
    <property type="entry name" value="ThiF"/>
    <property type="match status" value="1"/>
</dbReference>
<dbReference type="AlphaFoldDB" id="A0A7V6A4S8"/>
<proteinExistence type="predicted"/>
<protein>
    <recommendedName>
        <fullName evidence="2">THIF-type NAD/FAD binding fold domain-containing protein</fullName>
    </recommendedName>
</protein>
<dbReference type="GO" id="GO:0005737">
    <property type="term" value="C:cytoplasm"/>
    <property type="evidence" value="ECO:0007669"/>
    <property type="project" value="TreeGrafter"/>
</dbReference>
<feature type="domain" description="THIF-type NAD/FAD binding fold" evidence="2">
    <location>
        <begin position="271"/>
        <end position="467"/>
    </location>
</feature>
<evidence type="ECO:0000313" key="3">
    <source>
        <dbReference type="EMBL" id="HHS30259.1"/>
    </source>
</evidence>
<dbReference type="GO" id="GO:0016779">
    <property type="term" value="F:nucleotidyltransferase activity"/>
    <property type="evidence" value="ECO:0007669"/>
    <property type="project" value="TreeGrafter"/>
</dbReference>
<evidence type="ECO:0000259" key="2">
    <source>
        <dbReference type="Pfam" id="PF00899"/>
    </source>
</evidence>
<gene>
    <name evidence="3" type="ORF">ENV52_11235</name>
</gene>
<name>A0A7V6A4S8_9BACT</name>
<dbReference type="GO" id="GO:0004792">
    <property type="term" value="F:thiosulfate-cyanide sulfurtransferase activity"/>
    <property type="evidence" value="ECO:0007669"/>
    <property type="project" value="TreeGrafter"/>
</dbReference>
<reference evidence="3" key="1">
    <citation type="journal article" date="2020" name="mSystems">
        <title>Genome- and Community-Level Interaction Insights into Carbon Utilization and Element Cycling Functions of Hydrothermarchaeota in Hydrothermal Sediment.</title>
        <authorList>
            <person name="Zhou Z."/>
            <person name="Liu Y."/>
            <person name="Xu W."/>
            <person name="Pan J."/>
            <person name="Luo Z.H."/>
            <person name="Li M."/>
        </authorList>
    </citation>
    <scope>NUCLEOTIDE SEQUENCE [LARGE SCALE GENOMIC DNA]</scope>
    <source>
        <strain evidence="3">SpSt-767</strain>
    </source>
</reference>
<dbReference type="InterPro" id="IPR035985">
    <property type="entry name" value="Ubiquitin-activating_enz"/>
</dbReference>
<dbReference type="InterPro" id="IPR000594">
    <property type="entry name" value="ThiF_NAD_FAD-bd"/>
</dbReference>
<dbReference type="InterPro" id="IPR045886">
    <property type="entry name" value="ThiF/MoeB/HesA"/>
</dbReference>
<evidence type="ECO:0000256" key="1">
    <source>
        <dbReference type="SAM" id="MobiDB-lite"/>
    </source>
</evidence>
<sequence length="479" mass="51629">MATKLSETPARSEAGNERLDRQVRIPGWKQEALSQARVGVVGDDPWLAGLVAAAAAALGINRLTVTAPELDPRLASAARGLNPGLELSFFPGFFSHTLLEDLLRGCQIIIDLGHHALATKILLTLAHRDGLPLVRGYDFEEDGVAGIRLFTYQKGREWREVLSMVPHRQLPSRYRGDPVLALVAAGLVLEETKKLLLGEKVTAELVSYTRGCVNGAGSEAFPPHSSPLSPSGGEEEKDKPFPFLHPGTEDHGGPLHRFTHHLNAKDRKLTTQNPIALVGAGALGNFVALGLAALGFSRVTVIDPDLVEITNLNRQILFWDALGRPKAHALAKKIEAWFGVTPESKIEYVTRTTDLSAYAVIFDCTDNFASRIVLSETCQKNGQVLISGGTGVAAGQVVVYNPDEAGPTPAQLLGLYDLVDRTAATVSQRERASCAYAPEPAVIMTNQIIGGLMVDAFRRLLAGEAAPNLFYDARGEKML</sequence>
<dbReference type="SUPFAM" id="SSF69572">
    <property type="entry name" value="Activating enzymes of the ubiquitin-like proteins"/>
    <property type="match status" value="2"/>
</dbReference>
<dbReference type="EMBL" id="DTGR01000175">
    <property type="protein sequence ID" value="HHS30259.1"/>
    <property type="molecule type" value="Genomic_DNA"/>
</dbReference>
<dbReference type="GO" id="GO:0008641">
    <property type="term" value="F:ubiquitin-like modifier activating enzyme activity"/>
    <property type="evidence" value="ECO:0007669"/>
    <property type="project" value="InterPro"/>
</dbReference>
<dbReference type="Gene3D" id="3.40.50.720">
    <property type="entry name" value="NAD(P)-binding Rossmann-like Domain"/>
    <property type="match status" value="1"/>
</dbReference>
<comment type="caution">
    <text evidence="3">The sequence shown here is derived from an EMBL/GenBank/DDBJ whole genome shotgun (WGS) entry which is preliminary data.</text>
</comment>
<accession>A0A7V6A4S8</accession>